<feature type="repeat" description="WD" evidence="7">
    <location>
        <begin position="1318"/>
        <end position="1352"/>
    </location>
</feature>
<evidence type="ECO:0000256" key="7">
    <source>
        <dbReference type="PROSITE-ProRule" id="PRU00221"/>
    </source>
</evidence>
<dbReference type="InterPro" id="IPR036322">
    <property type="entry name" value="WD40_repeat_dom_sf"/>
</dbReference>
<feature type="repeat" description="WD" evidence="7">
    <location>
        <begin position="974"/>
        <end position="1015"/>
    </location>
</feature>
<feature type="repeat" description="WD" evidence="7">
    <location>
        <begin position="1016"/>
        <end position="1057"/>
    </location>
</feature>
<dbReference type="InterPro" id="IPR015943">
    <property type="entry name" value="WD40/YVTN_repeat-like_dom_sf"/>
</dbReference>
<feature type="domain" description="Nephrocystin 3-like N-terminal" evidence="8">
    <location>
        <begin position="389"/>
        <end position="547"/>
    </location>
</feature>
<dbReference type="Proteomes" id="UP001160390">
    <property type="component" value="Unassembled WGS sequence"/>
</dbReference>
<dbReference type="GO" id="GO:0035097">
    <property type="term" value="C:histone methyltransferase complex"/>
    <property type="evidence" value="ECO:0007669"/>
    <property type="project" value="UniProtKB-ARBA"/>
</dbReference>
<sequence length="1527" mass="166971">MSDPQIYAVGWICALTIESVAARAFLNEEHDGPRHIAEHDNNSYILGRIGSHNVVIAVLPDGEYGTNSAATVARDMLHSFPNVRVGLMVGIGGGAPSPKHDIRLGDVVVSRPDGGNSGVLQYDFGKTIQDQSFQNTGYLNQPPPSLRAAVAALRGTYEMKGHQLNKDVKEALAKIKKRKKYKQPTFESDRFYKPDIVHPPDSSEPCDASCGTDEACLVTRDERDDEDDDPAIHYGLIASGNQLMKDANIRDKLAAEKGVLCFEMEAAGLMNHFPCLVIRGICDYSDSHKNKEWQGFAAMMAAAYAKDLLLQIPPNKVEAERPIKDVLGSIRDDITRNRSTLLCVEQKILSMDQRTALSSLPVAEGASYDSSAEGDNPTCLPDTRVELLQQIKEWALNANAKPIFWLHGMAGTGKSTISRTVARDLAETGQLGASFFFKRGEADRGSLSKFFTTIAFGLAQRQPAVIPYVKSAADTYTDRNSFQDQFNKFIVQPLRSITTAPETVPLVLIIDALDECDEDNHIKLLIRLFTSTKDVLFSKLRILVTSRPDLPVRLGFTTAIGAYQDLALHEIASDIIERDIAAFLHHELLRIKVEFNASVPQSRHLPGDWPGEETINRLITMSIPLFIFAATVCRSLSDRQSGNPNKQLREVLQFQGENQAAKLKATYLPVLNRLIKEKDEEEEKFLLKRFQKIIGTVVVLENPLPASALSRLLDIEREDVDDQLDLLHSVLNVPSSEESPIRTLHLSFHDFIINSKDHGRHRFSVNEQEIHHQLAIRCLDLMDTNLHMDICKIIQPGTERTSISIKTINAYILPEMRYACLYWVHHIKHAGLHIEDNGPVITESLGIIKKLEEYCDKGPPVLVEFIQDAQRFTRTNIAVINSAPLQIYSSMLAFTPKNSIIRKSYFQDNQIPKWMILPPEPEDNWDQCEQTLEGHSGSVRAVAFSPDGSLVASASDDETVRLWRTADGSCVQDLKGHSDSVRAVAFSPDSSLVASASDDKTVRLWRTADGSYVQDLKGHSSWVWAVAFSPDGSLMASASHDETVRLWRTADGSCVQDLKGHSSPVWAVAFSLDSSLVASASYDKTVRLWRTADGSCVQDLKGHSGSVWAVAFSPDGSLVASASSDKTVRLWRTADGSCVQDLKGHSNSVWAVTFSPDGSLVASASDDKMVRLWRTADGSCVQDLKGHSSWVRAVAFSPDGSLVASASSDTTVRLWRTADGSCVQDLKGHSGSVRAVAFSPDGSLVASASDDETVRLWRTADGSYVQDLKGHSGSVTAIAFSPDSSLVASASYDKTVRLWRTADGSCVQVLKGHSSWLITAVAFSLDSSLVASASDDETVRLWRTADGSCVQDLKGHSDSVWAVTFSPDSSLVASASDDETVRLWRTADGSCVQDLKGHSGSVRAVAFSPDGSLVASASYDKTVRLWRTADGSCVQDLKGHSDSVRAVAFSPDGSLVASASHDETVRLWRTADGSCVQEFTKTSTTQIAFDPKGSNIWTDSGAIPIGISMLDLLAGEKNFLASGIISS</sequence>
<comment type="caution">
    <text evidence="9">The sequence shown here is derived from an EMBL/GenBank/DDBJ whole genome shotgun (WGS) entry which is preliminary data.</text>
</comment>
<feature type="repeat" description="WD" evidence="7">
    <location>
        <begin position="1226"/>
        <end position="1267"/>
    </location>
</feature>
<feature type="repeat" description="WD" evidence="7">
    <location>
        <begin position="1395"/>
        <end position="1436"/>
    </location>
</feature>
<evidence type="ECO:0000256" key="2">
    <source>
        <dbReference type="ARBA" id="ARBA00022737"/>
    </source>
</evidence>
<feature type="repeat" description="WD" evidence="7">
    <location>
        <begin position="1142"/>
        <end position="1183"/>
    </location>
</feature>
<dbReference type="InterPro" id="IPR035994">
    <property type="entry name" value="Nucleoside_phosphorylase_sf"/>
</dbReference>
<keyword evidence="3" id="KW-0175">Coiled coil</keyword>
<feature type="repeat" description="WD" evidence="7">
    <location>
        <begin position="1353"/>
        <end position="1394"/>
    </location>
</feature>
<dbReference type="InterPro" id="IPR001680">
    <property type="entry name" value="WD40_rpt"/>
</dbReference>
<reference evidence="9" key="1">
    <citation type="submission" date="2023-01" db="EMBL/GenBank/DDBJ databases">
        <authorList>
            <person name="Piombo E."/>
        </authorList>
    </citation>
    <scope>NUCLEOTIDE SEQUENCE</scope>
</reference>
<dbReference type="GO" id="GO:0003824">
    <property type="term" value="F:catalytic activity"/>
    <property type="evidence" value="ECO:0007669"/>
    <property type="project" value="InterPro"/>
</dbReference>
<feature type="repeat" description="WD" evidence="7">
    <location>
        <begin position="1437"/>
        <end position="1478"/>
    </location>
</feature>
<dbReference type="PROSITE" id="PS50082">
    <property type="entry name" value="WD_REPEATS_2"/>
    <property type="match status" value="13"/>
</dbReference>
<comment type="similarity">
    <text evidence="4">Belongs to the WD repeat MDV1/CAF4 family.</text>
</comment>
<gene>
    <name evidence="9" type="ORF">CCHLO57077_00016720</name>
</gene>
<dbReference type="PANTHER" id="PTHR22847">
    <property type="entry name" value="WD40 REPEAT PROTEIN"/>
    <property type="match status" value="1"/>
</dbReference>
<accession>A0AA35QFP9</accession>
<feature type="repeat" description="WD" evidence="7">
    <location>
        <begin position="932"/>
        <end position="973"/>
    </location>
</feature>
<dbReference type="Gene3D" id="3.40.50.300">
    <property type="entry name" value="P-loop containing nucleotide triphosphate hydrolases"/>
    <property type="match status" value="1"/>
</dbReference>
<dbReference type="SUPFAM" id="SSF50978">
    <property type="entry name" value="WD40 repeat-like"/>
    <property type="match status" value="2"/>
</dbReference>
<dbReference type="InterPro" id="IPR020472">
    <property type="entry name" value="WD40_PAC1"/>
</dbReference>
<dbReference type="PRINTS" id="PR00320">
    <property type="entry name" value="GPROTEINBRPT"/>
</dbReference>
<dbReference type="InterPro" id="IPR056884">
    <property type="entry name" value="NPHP3-like_N"/>
</dbReference>
<evidence type="ECO:0000313" key="9">
    <source>
        <dbReference type="EMBL" id="CAI6101034.1"/>
    </source>
</evidence>
<dbReference type="CDD" id="cd00200">
    <property type="entry name" value="WD40"/>
    <property type="match status" value="2"/>
</dbReference>
<feature type="repeat" description="WD" evidence="7">
    <location>
        <begin position="1100"/>
        <end position="1141"/>
    </location>
</feature>
<evidence type="ECO:0000256" key="4">
    <source>
        <dbReference type="ARBA" id="ARBA00038415"/>
    </source>
</evidence>
<dbReference type="FunFam" id="2.130.10.10:FF:000228">
    <property type="entry name" value="COMPASS-like H3K4 histone methylase component WDR5A"/>
    <property type="match status" value="1"/>
</dbReference>
<protein>
    <recommendedName>
        <fullName evidence="5">Mitochondrial division protein 1</fullName>
    </recommendedName>
</protein>
<dbReference type="InterPro" id="IPR027417">
    <property type="entry name" value="P-loop_NTPase"/>
</dbReference>
<dbReference type="PROSITE" id="PS50294">
    <property type="entry name" value="WD_REPEATS_REGION"/>
    <property type="match status" value="12"/>
</dbReference>
<dbReference type="Pfam" id="PF24883">
    <property type="entry name" value="NPHP3_N"/>
    <property type="match status" value="1"/>
</dbReference>
<dbReference type="Pfam" id="PF00400">
    <property type="entry name" value="WD40"/>
    <property type="match status" value="13"/>
</dbReference>
<name>A0AA35QFP9_9HYPO</name>
<keyword evidence="2" id="KW-0677">Repeat</keyword>
<evidence type="ECO:0000256" key="6">
    <source>
        <dbReference type="ARBA" id="ARBA00043913"/>
    </source>
</evidence>
<evidence type="ECO:0000256" key="1">
    <source>
        <dbReference type="ARBA" id="ARBA00022574"/>
    </source>
</evidence>
<evidence type="ECO:0000313" key="10">
    <source>
        <dbReference type="Proteomes" id="UP001160390"/>
    </source>
</evidence>
<evidence type="ECO:0000259" key="8">
    <source>
        <dbReference type="Pfam" id="PF24883"/>
    </source>
</evidence>
<evidence type="ECO:0000256" key="5">
    <source>
        <dbReference type="ARBA" id="ARBA00039789"/>
    </source>
</evidence>
<keyword evidence="10" id="KW-1185">Reference proteome</keyword>
<proteinExistence type="inferred from homology"/>
<dbReference type="SUPFAM" id="SSF53167">
    <property type="entry name" value="Purine and uridine phosphorylases"/>
    <property type="match status" value="1"/>
</dbReference>
<keyword evidence="1 7" id="KW-0853">WD repeat</keyword>
<dbReference type="SUPFAM" id="SSF52540">
    <property type="entry name" value="P-loop containing nucleoside triphosphate hydrolases"/>
    <property type="match status" value="1"/>
</dbReference>
<dbReference type="GO" id="GO:0009116">
    <property type="term" value="P:nucleoside metabolic process"/>
    <property type="evidence" value="ECO:0007669"/>
    <property type="project" value="InterPro"/>
</dbReference>
<feature type="repeat" description="WD" evidence="7">
    <location>
        <begin position="1268"/>
        <end position="1309"/>
    </location>
</feature>
<dbReference type="Gene3D" id="3.40.50.1580">
    <property type="entry name" value="Nucleoside phosphorylase domain"/>
    <property type="match status" value="1"/>
</dbReference>
<feature type="repeat" description="WD" evidence="7">
    <location>
        <begin position="1184"/>
        <end position="1225"/>
    </location>
</feature>
<evidence type="ECO:0000256" key="3">
    <source>
        <dbReference type="ARBA" id="ARBA00023054"/>
    </source>
</evidence>
<organism evidence="9 10">
    <name type="scientific">Clonostachys chloroleuca</name>
    <dbReference type="NCBI Taxonomy" id="1926264"/>
    <lineage>
        <taxon>Eukaryota</taxon>
        <taxon>Fungi</taxon>
        <taxon>Dikarya</taxon>
        <taxon>Ascomycota</taxon>
        <taxon>Pezizomycotina</taxon>
        <taxon>Sordariomycetes</taxon>
        <taxon>Hypocreomycetidae</taxon>
        <taxon>Hypocreales</taxon>
        <taxon>Bionectriaceae</taxon>
        <taxon>Clonostachys</taxon>
    </lineage>
</organism>
<dbReference type="SMART" id="SM00320">
    <property type="entry name" value="WD40"/>
    <property type="match status" value="13"/>
</dbReference>
<comment type="function">
    <text evidence="6">Involved in mitochondrial fission. Acts as an adapter protein required to form mitochondrial fission complexes. Formation of these complexes is required to promote constriction and fission of the mitochondrial compartment at a late step in mitochondrial division.</text>
</comment>
<dbReference type="PANTHER" id="PTHR22847:SF637">
    <property type="entry name" value="WD REPEAT DOMAIN 5B"/>
    <property type="match status" value="1"/>
</dbReference>
<dbReference type="Gene3D" id="2.130.10.10">
    <property type="entry name" value="YVTN repeat-like/Quinoprotein amine dehydrogenase"/>
    <property type="match status" value="6"/>
</dbReference>
<dbReference type="EMBL" id="CABFNP030001359">
    <property type="protein sequence ID" value="CAI6101034.1"/>
    <property type="molecule type" value="Genomic_DNA"/>
</dbReference>
<feature type="repeat" description="WD" evidence="7">
    <location>
        <begin position="1058"/>
        <end position="1099"/>
    </location>
</feature>